<comment type="caution">
    <text evidence="5">The sequence shown here is derived from an EMBL/GenBank/DDBJ whole genome shotgun (WGS) entry which is preliminary data.</text>
</comment>
<keyword evidence="3" id="KW-0804">Transcription</keyword>
<dbReference type="eggNOG" id="COG1802">
    <property type="taxonomic scope" value="Bacteria"/>
</dbReference>
<reference evidence="5 6" key="1">
    <citation type="journal article" date="2014" name="Genome Announc.">
        <title>Draft Genome Sequence of Petroleum Oil-Degrading Marine Bacterium Pseudomonas taeanensis Strain MS-3, Isolated from a Crude Oil-Contaminated Seashore.</title>
        <authorList>
            <person name="Lee S.Y."/>
            <person name="Kim S.H."/>
            <person name="Lee D.G."/>
            <person name="Shin S."/>
            <person name="Yun S.H."/>
            <person name="Choi C.W."/>
            <person name="Chung Y.H."/>
            <person name="Choi J.S."/>
            <person name="Kahng H.Y."/>
            <person name="Kim S.I."/>
        </authorList>
    </citation>
    <scope>NUCLEOTIDE SEQUENCE [LARGE SCALE GENOMIC DNA]</scope>
    <source>
        <strain evidence="5 6">MS-3</strain>
    </source>
</reference>
<organism evidence="5 6">
    <name type="scientific">Pseudomonas taeanensis MS-3</name>
    <dbReference type="NCBI Taxonomy" id="1395571"/>
    <lineage>
        <taxon>Bacteria</taxon>
        <taxon>Pseudomonadati</taxon>
        <taxon>Pseudomonadota</taxon>
        <taxon>Gammaproteobacteria</taxon>
        <taxon>Pseudomonadales</taxon>
        <taxon>Pseudomonadaceae</taxon>
        <taxon>Pseudomonas</taxon>
    </lineage>
</organism>
<dbReference type="AlphaFoldDB" id="A0A0A1YIA7"/>
<dbReference type="SUPFAM" id="SSF46785">
    <property type="entry name" value="Winged helix' DNA-binding domain"/>
    <property type="match status" value="1"/>
</dbReference>
<dbReference type="Gene3D" id="1.10.10.10">
    <property type="entry name" value="Winged helix-like DNA-binding domain superfamily/Winged helix DNA-binding domain"/>
    <property type="match status" value="1"/>
</dbReference>
<dbReference type="SUPFAM" id="SSF48008">
    <property type="entry name" value="GntR ligand-binding domain-like"/>
    <property type="match status" value="1"/>
</dbReference>
<dbReference type="Gene3D" id="1.20.120.530">
    <property type="entry name" value="GntR ligand-binding domain-like"/>
    <property type="match status" value="1"/>
</dbReference>
<evidence type="ECO:0000256" key="1">
    <source>
        <dbReference type="ARBA" id="ARBA00023015"/>
    </source>
</evidence>
<evidence type="ECO:0000313" key="5">
    <source>
        <dbReference type="EMBL" id="KFX68801.1"/>
    </source>
</evidence>
<dbReference type="Pfam" id="PF07729">
    <property type="entry name" value="FCD"/>
    <property type="match status" value="1"/>
</dbReference>
<proteinExistence type="predicted"/>
<protein>
    <recommendedName>
        <fullName evidence="4">HTH gntR-type domain-containing protein</fullName>
    </recommendedName>
</protein>
<sequence>MPATSTISKQSFDVQTANILREMIVTGSLEAGSRLTEAKLTEQFHVSRGTIRAALQKLHNEGLVSQVPYTGWHVIAIDAQDAWELHNLRRVLDGLAARLTAERIEPEGAKRLEVAYQHLCKTCEDGDPKDIANADFELHKLIVLLSGHRRLQEHYKLTEQQIRVFIASCDSEFSDYKNIGQRHAPLVQAILAGDADAAERLAKEHNATQGDALISSLRQTETPK</sequence>
<dbReference type="PANTHER" id="PTHR43537">
    <property type="entry name" value="TRANSCRIPTIONAL REGULATOR, GNTR FAMILY"/>
    <property type="match status" value="1"/>
</dbReference>
<dbReference type="InterPro" id="IPR036390">
    <property type="entry name" value="WH_DNA-bd_sf"/>
</dbReference>
<evidence type="ECO:0000313" key="6">
    <source>
        <dbReference type="Proteomes" id="UP000030063"/>
    </source>
</evidence>
<gene>
    <name evidence="5" type="ORF">TMS3_0115030</name>
</gene>
<dbReference type="PRINTS" id="PR00035">
    <property type="entry name" value="HTHGNTR"/>
</dbReference>
<keyword evidence="2" id="KW-0238">DNA-binding</keyword>
<dbReference type="PANTHER" id="PTHR43537:SF45">
    <property type="entry name" value="GNTR FAMILY REGULATORY PROTEIN"/>
    <property type="match status" value="1"/>
</dbReference>
<evidence type="ECO:0000256" key="2">
    <source>
        <dbReference type="ARBA" id="ARBA00023125"/>
    </source>
</evidence>
<dbReference type="STRING" id="1395571.TMS3_0115030"/>
<accession>A0A0A1YIA7</accession>
<dbReference type="SMART" id="SM00895">
    <property type="entry name" value="FCD"/>
    <property type="match status" value="1"/>
</dbReference>
<dbReference type="Pfam" id="PF00392">
    <property type="entry name" value="GntR"/>
    <property type="match status" value="1"/>
</dbReference>
<dbReference type="EMBL" id="AWSQ01000004">
    <property type="protein sequence ID" value="KFX68801.1"/>
    <property type="molecule type" value="Genomic_DNA"/>
</dbReference>
<dbReference type="GO" id="GO:0003677">
    <property type="term" value="F:DNA binding"/>
    <property type="evidence" value="ECO:0007669"/>
    <property type="project" value="UniProtKB-KW"/>
</dbReference>
<dbReference type="SMART" id="SM00345">
    <property type="entry name" value="HTH_GNTR"/>
    <property type="match status" value="1"/>
</dbReference>
<keyword evidence="6" id="KW-1185">Reference proteome</keyword>
<dbReference type="InterPro" id="IPR036388">
    <property type="entry name" value="WH-like_DNA-bd_sf"/>
</dbReference>
<dbReference type="CDD" id="cd07377">
    <property type="entry name" value="WHTH_GntR"/>
    <property type="match status" value="1"/>
</dbReference>
<evidence type="ECO:0000256" key="3">
    <source>
        <dbReference type="ARBA" id="ARBA00023163"/>
    </source>
</evidence>
<dbReference type="InterPro" id="IPR000524">
    <property type="entry name" value="Tscrpt_reg_HTH_GntR"/>
</dbReference>
<dbReference type="PROSITE" id="PS50949">
    <property type="entry name" value="HTH_GNTR"/>
    <property type="match status" value="1"/>
</dbReference>
<dbReference type="Proteomes" id="UP000030063">
    <property type="component" value="Unassembled WGS sequence"/>
</dbReference>
<dbReference type="GO" id="GO:0003700">
    <property type="term" value="F:DNA-binding transcription factor activity"/>
    <property type="evidence" value="ECO:0007669"/>
    <property type="project" value="InterPro"/>
</dbReference>
<name>A0A0A1YIA7_9PSED</name>
<dbReference type="InterPro" id="IPR011711">
    <property type="entry name" value="GntR_C"/>
</dbReference>
<keyword evidence="1" id="KW-0805">Transcription regulation</keyword>
<dbReference type="InterPro" id="IPR008920">
    <property type="entry name" value="TF_FadR/GntR_C"/>
</dbReference>
<feature type="domain" description="HTH gntR-type" evidence="4">
    <location>
        <begin position="10"/>
        <end position="77"/>
    </location>
</feature>
<evidence type="ECO:0000259" key="4">
    <source>
        <dbReference type="PROSITE" id="PS50949"/>
    </source>
</evidence>